<dbReference type="AlphaFoldDB" id="A0A4U5M6Y1"/>
<evidence type="ECO:0000256" key="1">
    <source>
        <dbReference type="ARBA" id="ARBA00006846"/>
    </source>
</evidence>
<feature type="compositionally biased region" description="Low complexity" evidence="2">
    <location>
        <begin position="57"/>
        <end position="70"/>
    </location>
</feature>
<dbReference type="InterPro" id="IPR009072">
    <property type="entry name" value="Histone-fold"/>
</dbReference>
<gene>
    <name evidence="4" type="ORF">L596_025146</name>
</gene>
<dbReference type="Gene3D" id="1.10.20.10">
    <property type="entry name" value="Histone, subunit A"/>
    <property type="match status" value="1"/>
</dbReference>
<dbReference type="SMART" id="SM00427">
    <property type="entry name" value="H2B"/>
    <property type="match status" value="1"/>
</dbReference>
<accession>A0A4U5M6Y1</accession>
<feature type="domain" description="Core Histone H2A/H2B/H3" evidence="3">
    <location>
        <begin position="118"/>
        <end position="197"/>
    </location>
</feature>
<name>A0A4U5M6Y1_STECR</name>
<organism evidence="4 5">
    <name type="scientific">Steinernema carpocapsae</name>
    <name type="common">Entomopathogenic nematode</name>
    <dbReference type="NCBI Taxonomy" id="34508"/>
    <lineage>
        <taxon>Eukaryota</taxon>
        <taxon>Metazoa</taxon>
        <taxon>Ecdysozoa</taxon>
        <taxon>Nematoda</taxon>
        <taxon>Chromadorea</taxon>
        <taxon>Rhabditida</taxon>
        <taxon>Tylenchina</taxon>
        <taxon>Panagrolaimomorpha</taxon>
        <taxon>Strongyloidoidea</taxon>
        <taxon>Steinernematidae</taxon>
        <taxon>Steinernema</taxon>
    </lineage>
</organism>
<evidence type="ECO:0000259" key="3">
    <source>
        <dbReference type="Pfam" id="PF00125"/>
    </source>
</evidence>
<feature type="region of interest" description="Disordered" evidence="2">
    <location>
        <begin position="1"/>
        <end position="92"/>
    </location>
</feature>
<comment type="similarity">
    <text evidence="1">Belongs to the histone H2B family.</text>
</comment>
<dbReference type="GO" id="GO:0005634">
    <property type="term" value="C:nucleus"/>
    <property type="evidence" value="ECO:0007669"/>
    <property type="project" value="UniProtKB-ARBA"/>
</dbReference>
<reference evidence="4 5" key="2">
    <citation type="journal article" date="2019" name="G3 (Bethesda)">
        <title>Hybrid Assembly of the Genome of the Entomopathogenic Nematode Steinernema carpocapsae Identifies the X-Chromosome.</title>
        <authorList>
            <person name="Serra L."/>
            <person name="Macchietto M."/>
            <person name="Macias-Munoz A."/>
            <person name="McGill C.J."/>
            <person name="Rodriguez I.M."/>
            <person name="Rodriguez B."/>
            <person name="Murad R."/>
            <person name="Mortazavi A."/>
        </authorList>
    </citation>
    <scope>NUCLEOTIDE SEQUENCE [LARGE SCALE GENOMIC DNA]</scope>
    <source>
        <strain evidence="4 5">ALL</strain>
    </source>
</reference>
<dbReference type="Proteomes" id="UP000298663">
    <property type="component" value="Unassembled WGS sequence"/>
</dbReference>
<dbReference type="EMBL" id="AZBU02000009">
    <property type="protein sequence ID" value="TKR64649.1"/>
    <property type="molecule type" value="Genomic_DNA"/>
</dbReference>
<dbReference type="SUPFAM" id="SSF47113">
    <property type="entry name" value="Histone-fold"/>
    <property type="match status" value="1"/>
</dbReference>
<dbReference type="InterPro" id="IPR007125">
    <property type="entry name" value="H2A/H2B/H3"/>
</dbReference>
<dbReference type="FunFam" id="1.10.20.10:FF:000043">
    <property type="entry name" value="Histone H2B"/>
    <property type="match status" value="1"/>
</dbReference>
<evidence type="ECO:0000313" key="4">
    <source>
        <dbReference type="EMBL" id="TKR64649.1"/>
    </source>
</evidence>
<evidence type="ECO:0000256" key="2">
    <source>
        <dbReference type="SAM" id="MobiDB-lite"/>
    </source>
</evidence>
<feature type="compositionally biased region" description="Low complexity" evidence="2">
    <location>
        <begin position="16"/>
        <end position="50"/>
    </location>
</feature>
<comment type="caution">
    <text evidence="4">The sequence shown here is derived from an EMBL/GenBank/DDBJ whole genome shotgun (WGS) entry which is preliminary data.</text>
</comment>
<sequence length="232" mass="24105">MQTATVRVVKKKKATPAEAAPAEAPAEAAPAEAAPTEALPTEAAPAMAEASGAVQQKAATPEATPKAASKAPRKKGRLAKASAAPVKAEAPEAVAEKAATREAAPAEAISPKKVRLAALKMASKKKGKKHKGSYASYIFKVLKQVHPEIGMSKMSMSVMCSFVNDLYERLGKEASTLIKTTGRKTMGSRDMAAASCLLLPGELAKHAVSEGNKSLVCYSRNLDGAVKRNGPN</sequence>
<reference evidence="4 5" key="1">
    <citation type="journal article" date="2015" name="Genome Biol.">
        <title>Comparative genomics of Steinernema reveals deeply conserved gene regulatory networks.</title>
        <authorList>
            <person name="Dillman A.R."/>
            <person name="Macchietto M."/>
            <person name="Porter C.F."/>
            <person name="Rogers A."/>
            <person name="Williams B."/>
            <person name="Antoshechkin I."/>
            <person name="Lee M.M."/>
            <person name="Goodwin Z."/>
            <person name="Lu X."/>
            <person name="Lewis E.E."/>
            <person name="Goodrich-Blair H."/>
            <person name="Stock S.P."/>
            <person name="Adams B.J."/>
            <person name="Sternberg P.W."/>
            <person name="Mortazavi A."/>
        </authorList>
    </citation>
    <scope>NUCLEOTIDE SEQUENCE [LARGE SCALE GENOMIC DNA]</scope>
    <source>
        <strain evidence="4 5">ALL</strain>
    </source>
</reference>
<keyword evidence="5" id="KW-1185">Reference proteome</keyword>
<protein>
    <recommendedName>
        <fullName evidence="3">Core Histone H2A/H2B/H3 domain-containing protein</fullName>
    </recommendedName>
</protein>
<dbReference type="PANTHER" id="PTHR23428">
    <property type="entry name" value="HISTONE H2B"/>
    <property type="match status" value="1"/>
</dbReference>
<dbReference type="InterPro" id="IPR000558">
    <property type="entry name" value="Histone_H2B"/>
</dbReference>
<dbReference type="GO" id="GO:0030527">
    <property type="term" value="F:structural constituent of chromatin"/>
    <property type="evidence" value="ECO:0007669"/>
    <property type="project" value="InterPro"/>
</dbReference>
<dbReference type="CDD" id="cd22910">
    <property type="entry name" value="HFD_H2B"/>
    <property type="match status" value="1"/>
</dbReference>
<dbReference type="GO" id="GO:0046982">
    <property type="term" value="F:protein heterodimerization activity"/>
    <property type="evidence" value="ECO:0007669"/>
    <property type="project" value="InterPro"/>
</dbReference>
<dbReference type="Pfam" id="PF00125">
    <property type="entry name" value="Histone"/>
    <property type="match status" value="1"/>
</dbReference>
<dbReference type="GO" id="GO:0000786">
    <property type="term" value="C:nucleosome"/>
    <property type="evidence" value="ECO:0007669"/>
    <property type="project" value="InterPro"/>
</dbReference>
<proteinExistence type="inferred from homology"/>
<feature type="compositionally biased region" description="Low complexity" evidence="2">
    <location>
        <begin position="79"/>
        <end position="92"/>
    </location>
</feature>
<dbReference type="STRING" id="34508.A0A4U5M6Y1"/>
<evidence type="ECO:0000313" key="5">
    <source>
        <dbReference type="Proteomes" id="UP000298663"/>
    </source>
</evidence>
<dbReference type="PRINTS" id="PR00621">
    <property type="entry name" value="HISTONEH2B"/>
</dbReference>
<dbReference type="GO" id="GO:0003677">
    <property type="term" value="F:DNA binding"/>
    <property type="evidence" value="ECO:0007669"/>
    <property type="project" value="InterPro"/>
</dbReference>